<keyword evidence="2" id="KW-1133">Transmembrane helix</keyword>
<dbReference type="EMBL" id="JAPDMQ010000116">
    <property type="protein sequence ID" value="KAK0534454.1"/>
    <property type="molecule type" value="Genomic_DNA"/>
</dbReference>
<evidence type="ECO:0000313" key="3">
    <source>
        <dbReference type="EMBL" id="KAK0534454.1"/>
    </source>
</evidence>
<name>A0AAN6JKY5_9BASI</name>
<protein>
    <submittedName>
        <fullName evidence="3">Uncharacterized protein</fullName>
    </submittedName>
</protein>
<reference evidence="3" key="1">
    <citation type="journal article" date="2023" name="PhytoFront">
        <title>Draft Genome Resources of Seven Strains of Tilletia horrida, Causal Agent of Kernel Smut of Rice.</title>
        <authorList>
            <person name="Khanal S."/>
            <person name="Antony Babu S."/>
            <person name="Zhou X.G."/>
        </authorList>
    </citation>
    <scope>NUCLEOTIDE SEQUENCE</scope>
    <source>
        <strain evidence="3">TX3</strain>
    </source>
</reference>
<evidence type="ECO:0000313" key="4">
    <source>
        <dbReference type="Proteomes" id="UP001176521"/>
    </source>
</evidence>
<feature type="region of interest" description="Disordered" evidence="1">
    <location>
        <begin position="283"/>
        <end position="308"/>
    </location>
</feature>
<keyword evidence="4" id="KW-1185">Reference proteome</keyword>
<dbReference type="Proteomes" id="UP001176521">
    <property type="component" value="Unassembled WGS sequence"/>
</dbReference>
<sequence length="318" mass="34152">MKFDNIARREDDVNQVAVEQPINKGSGADGKHSYTLPIITAADERRAAQATPPPAATADADTARSEGDKPILSRLDPIDQPGKPASQDLLTRRCLPLNPGQTNQDEPIRQGGVDGYCVNGFRRASDELLSITAADKPDLAPQLIATPLSAPIPRPALTHTLPTAIAAASVATTALAERFITIGGDDDNNSNSNDHTTDGKETFNNWDNLNHTQKVVVIVCSVVAGILLICGIGLCVVCCGRRRSRNSSRAQLEHAHHQREVGGSITDEAHWNEGKTTPAFYHQQQQQQRAYGDGYPGSTSTYGGAQDPFQDTYAATKH</sequence>
<dbReference type="AlphaFoldDB" id="A0AAN6JKY5"/>
<keyword evidence="2" id="KW-0472">Membrane</keyword>
<gene>
    <name evidence="3" type="ORF">OC842_002643</name>
</gene>
<feature type="transmembrane region" description="Helical" evidence="2">
    <location>
        <begin position="215"/>
        <end position="239"/>
    </location>
</feature>
<feature type="compositionally biased region" description="Basic and acidic residues" evidence="1">
    <location>
        <begin position="61"/>
        <end position="71"/>
    </location>
</feature>
<proteinExistence type="predicted"/>
<comment type="caution">
    <text evidence="3">The sequence shown here is derived from an EMBL/GenBank/DDBJ whole genome shotgun (WGS) entry which is preliminary data.</text>
</comment>
<evidence type="ECO:0000256" key="1">
    <source>
        <dbReference type="SAM" id="MobiDB-lite"/>
    </source>
</evidence>
<keyword evidence="2" id="KW-0812">Transmembrane</keyword>
<feature type="compositionally biased region" description="Basic and acidic residues" evidence="1">
    <location>
        <begin position="1"/>
        <end position="12"/>
    </location>
</feature>
<feature type="region of interest" description="Disordered" evidence="1">
    <location>
        <begin position="1"/>
        <end position="89"/>
    </location>
</feature>
<accession>A0AAN6JKY5</accession>
<organism evidence="3 4">
    <name type="scientific">Tilletia horrida</name>
    <dbReference type="NCBI Taxonomy" id="155126"/>
    <lineage>
        <taxon>Eukaryota</taxon>
        <taxon>Fungi</taxon>
        <taxon>Dikarya</taxon>
        <taxon>Basidiomycota</taxon>
        <taxon>Ustilaginomycotina</taxon>
        <taxon>Exobasidiomycetes</taxon>
        <taxon>Tilletiales</taxon>
        <taxon>Tilletiaceae</taxon>
        <taxon>Tilletia</taxon>
    </lineage>
</organism>
<evidence type="ECO:0000256" key="2">
    <source>
        <dbReference type="SAM" id="Phobius"/>
    </source>
</evidence>